<evidence type="ECO:0000256" key="8">
    <source>
        <dbReference type="SAM" id="MobiDB-lite"/>
    </source>
</evidence>
<dbReference type="KEGG" id="egt:105956168"/>
<dbReference type="PROSITE" id="PS50157">
    <property type="entry name" value="ZINC_FINGER_C2H2_2"/>
    <property type="match status" value="2"/>
</dbReference>
<proteinExistence type="predicted"/>
<dbReference type="InterPro" id="IPR036236">
    <property type="entry name" value="Znf_C2H2_sf"/>
</dbReference>
<dbReference type="GO" id="GO:0005634">
    <property type="term" value="C:nucleus"/>
    <property type="evidence" value="ECO:0000318"/>
    <property type="project" value="GO_Central"/>
</dbReference>
<evidence type="ECO:0000313" key="10">
    <source>
        <dbReference type="EMBL" id="EYU46164.1"/>
    </source>
</evidence>
<dbReference type="GO" id="GO:0003700">
    <property type="term" value="F:DNA-binding transcription factor activity"/>
    <property type="evidence" value="ECO:0000318"/>
    <property type="project" value="GO_Central"/>
</dbReference>
<feature type="compositionally biased region" description="Basic residues" evidence="8">
    <location>
        <begin position="72"/>
        <end position="82"/>
    </location>
</feature>
<keyword evidence="6" id="KW-0804">Transcription</keyword>
<evidence type="ECO:0000256" key="1">
    <source>
        <dbReference type="ARBA" id="ARBA00022723"/>
    </source>
</evidence>
<evidence type="ECO:0000256" key="2">
    <source>
        <dbReference type="ARBA" id="ARBA00022737"/>
    </source>
</evidence>
<keyword evidence="3 7" id="KW-0863">Zinc-finger</keyword>
<sequence length="185" mass="20383">MVAADDVELPVNEVGPVLPLEVVNLPLKKRVLAAAATAAAAENENENQFACILCGRAFKSYWAMCGHKAHHTLTEKKKKKRPRVEEEEEAAGPVVVYEPPPPPPPPQKRWIDWGPRRLCDRCGRTFVNGQGLGGHKRYCAVRPQPAPVEIRGGSGGGKVIHQFDLNELPPPEPVEERMALPWHGD</sequence>
<dbReference type="GO" id="GO:0000976">
    <property type="term" value="F:transcription cis-regulatory region binding"/>
    <property type="evidence" value="ECO:0000318"/>
    <property type="project" value="GO_Central"/>
</dbReference>
<dbReference type="GO" id="GO:0006355">
    <property type="term" value="P:regulation of DNA-templated transcription"/>
    <property type="evidence" value="ECO:0000318"/>
    <property type="project" value="GO_Central"/>
</dbReference>
<dbReference type="InterPro" id="IPR044653">
    <property type="entry name" value="AZF1/2/3-like"/>
</dbReference>
<feature type="region of interest" description="Disordered" evidence="8">
    <location>
        <begin position="72"/>
        <end position="109"/>
    </location>
</feature>
<dbReference type="InterPro" id="IPR013087">
    <property type="entry name" value="Znf_C2H2_type"/>
</dbReference>
<dbReference type="Gene3D" id="3.30.160.60">
    <property type="entry name" value="Classic Zinc Finger"/>
    <property type="match status" value="1"/>
</dbReference>
<keyword evidence="4" id="KW-0862">Zinc</keyword>
<keyword evidence="11" id="KW-1185">Reference proteome</keyword>
<evidence type="ECO:0000256" key="7">
    <source>
        <dbReference type="PROSITE-ProRule" id="PRU00042"/>
    </source>
</evidence>
<dbReference type="Pfam" id="PF13912">
    <property type="entry name" value="zf-C2H2_6"/>
    <property type="match status" value="2"/>
</dbReference>
<dbReference type="AlphaFoldDB" id="A0A022S1F4"/>
<dbReference type="PROSITE" id="PS00028">
    <property type="entry name" value="ZINC_FINGER_C2H2_1"/>
    <property type="match status" value="1"/>
</dbReference>
<dbReference type="GO" id="GO:0008270">
    <property type="term" value="F:zinc ion binding"/>
    <property type="evidence" value="ECO:0007669"/>
    <property type="project" value="UniProtKB-KW"/>
</dbReference>
<evidence type="ECO:0000259" key="9">
    <source>
        <dbReference type="PROSITE" id="PS50157"/>
    </source>
</evidence>
<dbReference type="PANTHER" id="PTHR45988:SF22">
    <property type="entry name" value="OS07G0590100 PROTEIN"/>
    <property type="match status" value="1"/>
</dbReference>
<evidence type="ECO:0000256" key="5">
    <source>
        <dbReference type="ARBA" id="ARBA00023015"/>
    </source>
</evidence>
<name>A0A022S1F4_ERYGU</name>
<dbReference type="Proteomes" id="UP000030748">
    <property type="component" value="Unassembled WGS sequence"/>
</dbReference>
<dbReference type="STRING" id="4155.A0A022S1F4"/>
<accession>A0A022S1F4</accession>
<dbReference type="SUPFAM" id="SSF57667">
    <property type="entry name" value="beta-beta-alpha zinc fingers"/>
    <property type="match status" value="1"/>
</dbReference>
<keyword evidence="1" id="KW-0479">Metal-binding</keyword>
<reference evidence="10 11" key="1">
    <citation type="journal article" date="2013" name="Proc. Natl. Acad. Sci. U.S.A.">
        <title>Fine-scale variation in meiotic recombination in Mimulus inferred from population shotgun sequencing.</title>
        <authorList>
            <person name="Hellsten U."/>
            <person name="Wright K.M."/>
            <person name="Jenkins J."/>
            <person name="Shu S."/>
            <person name="Yuan Y."/>
            <person name="Wessler S.R."/>
            <person name="Schmutz J."/>
            <person name="Willis J.H."/>
            <person name="Rokhsar D.S."/>
        </authorList>
    </citation>
    <scope>NUCLEOTIDE SEQUENCE [LARGE SCALE GENOMIC DNA]</scope>
    <source>
        <strain evidence="11">cv. DUN x IM62</strain>
    </source>
</reference>
<evidence type="ECO:0000256" key="6">
    <source>
        <dbReference type="ARBA" id="ARBA00023163"/>
    </source>
</evidence>
<dbReference type="EMBL" id="KI630171">
    <property type="protein sequence ID" value="EYU46164.1"/>
    <property type="molecule type" value="Genomic_DNA"/>
</dbReference>
<organism evidence="10 11">
    <name type="scientific">Erythranthe guttata</name>
    <name type="common">Yellow monkey flower</name>
    <name type="synonym">Mimulus guttatus</name>
    <dbReference type="NCBI Taxonomy" id="4155"/>
    <lineage>
        <taxon>Eukaryota</taxon>
        <taxon>Viridiplantae</taxon>
        <taxon>Streptophyta</taxon>
        <taxon>Embryophyta</taxon>
        <taxon>Tracheophyta</taxon>
        <taxon>Spermatophyta</taxon>
        <taxon>Magnoliopsida</taxon>
        <taxon>eudicotyledons</taxon>
        <taxon>Gunneridae</taxon>
        <taxon>Pentapetalae</taxon>
        <taxon>asterids</taxon>
        <taxon>lamiids</taxon>
        <taxon>Lamiales</taxon>
        <taxon>Phrymaceae</taxon>
        <taxon>Erythranthe</taxon>
    </lineage>
</organism>
<keyword evidence="2" id="KW-0677">Repeat</keyword>
<evidence type="ECO:0000256" key="3">
    <source>
        <dbReference type="ARBA" id="ARBA00022771"/>
    </source>
</evidence>
<feature type="compositionally biased region" description="Pro residues" evidence="8">
    <location>
        <begin position="98"/>
        <end position="107"/>
    </location>
</feature>
<keyword evidence="5" id="KW-0805">Transcription regulation</keyword>
<gene>
    <name evidence="10" type="ORF">MIMGU_mgv1a026337mg</name>
</gene>
<evidence type="ECO:0000256" key="4">
    <source>
        <dbReference type="ARBA" id="ARBA00022833"/>
    </source>
</evidence>
<protein>
    <recommendedName>
        <fullName evidence="9">C2H2-type domain-containing protein</fullName>
    </recommendedName>
</protein>
<feature type="domain" description="C2H2-type" evidence="9">
    <location>
        <begin position="49"/>
        <end position="76"/>
    </location>
</feature>
<feature type="domain" description="C2H2-type" evidence="9">
    <location>
        <begin position="117"/>
        <end position="145"/>
    </location>
</feature>
<evidence type="ECO:0000313" key="11">
    <source>
        <dbReference type="Proteomes" id="UP000030748"/>
    </source>
</evidence>
<dbReference type="PANTHER" id="PTHR45988">
    <property type="entry name" value="C2H2 TYPE ZINC FINGER TRANSCRIPTION FACTOR FAMILY-RELATED"/>
    <property type="match status" value="1"/>
</dbReference>